<gene>
    <name evidence="1" type="ORF">LCI18_013687</name>
</gene>
<sequence length="288" mass="31471">MVSYSIQKVPASTPASDLAAILRKDGALVVQRLVEPAILDTIHQELALKTIGPLVGLAAKSKTFASELLTNSVAQEVASLILTRSTSSYWGPKKSVSTSIHRLSATTLFLHGPGYEGDDLMREDEAHHVRHPASPVEADLGIVFAGTALRAGAGARKVILLSNHWDDEKVPRSELAEDVELDAGDALFFTDIGFLSMGSTYTAPGPNTSTDKYLFSIEVDFCGGWCRSRENQYLAVPREIIESYPEKTQRLLGWYIRSPYGGYVEMMDPLEWLKTGGDLAKFRPGDLV</sequence>
<proteinExistence type="predicted"/>
<dbReference type="EMBL" id="CP090040">
    <property type="protein sequence ID" value="UPL02753.1"/>
    <property type="molecule type" value="Genomic_DNA"/>
</dbReference>
<keyword evidence="2" id="KW-1185">Reference proteome</keyword>
<reference evidence="1" key="1">
    <citation type="submission" date="2021-11" db="EMBL/GenBank/DDBJ databases">
        <title>Fusarium solani-melongenae Genome sequencing and assembly.</title>
        <authorList>
            <person name="Xie S."/>
            <person name="Huang L."/>
            <person name="Zhang X."/>
        </authorList>
    </citation>
    <scope>NUCLEOTIDE SEQUENCE</scope>
    <source>
        <strain evidence="1">CRI 24-3</strain>
    </source>
</reference>
<evidence type="ECO:0000313" key="2">
    <source>
        <dbReference type="Proteomes" id="UP000830768"/>
    </source>
</evidence>
<evidence type="ECO:0000313" key="1">
    <source>
        <dbReference type="EMBL" id="UPL02753.1"/>
    </source>
</evidence>
<protein>
    <submittedName>
        <fullName evidence="1">Uncharacterized protein</fullName>
    </submittedName>
</protein>
<dbReference type="Proteomes" id="UP000830768">
    <property type="component" value="Chromosome 12"/>
</dbReference>
<name>A0ACD3ZNI2_FUSSC</name>
<accession>A0ACD3ZNI2</accession>
<organism evidence="1 2">
    <name type="scientific">Fusarium solani subsp. cucurbitae</name>
    <name type="common">Neocosmosporum cucurbitae</name>
    <dbReference type="NCBI Taxonomy" id="2747967"/>
    <lineage>
        <taxon>Eukaryota</taxon>
        <taxon>Fungi</taxon>
        <taxon>Dikarya</taxon>
        <taxon>Ascomycota</taxon>
        <taxon>Pezizomycotina</taxon>
        <taxon>Sordariomycetes</taxon>
        <taxon>Hypocreomycetidae</taxon>
        <taxon>Hypocreales</taxon>
        <taxon>Nectriaceae</taxon>
        <taxon>Fusarium</taxon>
        <taxon>Fusarium solani species complex</taxon>
    </lineage>
</organism>